<keyword evidence="1" id="KW-0812">Transmembrane</keyword>
<gene>
    <name evidence="2" type="ORF">WAX78_09580</name>
</gene>
<keyword evidence="1" id="KW-0472">Membrane</keyword>
<keyword evidence="1" id="KW-1133">Transmembrane helix</keyword>
<keyword evidence="3" id="KW-1185">Reference proteome</keyword>
<feature type="transmembrane region" description="Helical" evidence="1">
    <location>
        <begin position="53"/>
        <end position="76"/>
    </location>
</feature>
<sequence length="214" mass="25409">MINILGKNSWKEYSIILYIILNLIMPFAILNFFNIHLWNITFNPIDFILKPFMIIPFASLLLALFTEWTIYAFNYMKRLRLTIKKRKGRLSLKVVEKSLPIYVIDQSYFNEEIQLKNTLVVDMRIKDHDHLSFSDHLDVIKLYNDDNRLNILDLIEKANLLIKNTALKEHLITFIVDSKKEKNRTISKIWLRLIRNPNSKSAMADIHTILELVY</sequence>
<proteinExistence type="predicted"/>
<feature type="transmembrane region" description="Helical" evidence="1">
    <location>
        <begin position="12"/>
        <end position="33"/>
    </location>
</feature>
<comment type="caution">
    <text evidence="2">The sequence shown here is derived from an EMBL/GenBank/DDBJ whole genome shotgun (WGS) entry which is preliminary data.</text>
</comment>
<name>A0ABU8FUP7_9BACI</name>
<dbReference type="Proteomes" id="UP001367922">
    <property type="component" value="Unassembled WGS sequence"/>
</dbReference>
<evidence type="ECO:0000313" key="3">
    <source>
        <dbReference type="Proteomes" id="UP001367922"/>
    </source>
</evidence>
<evidence type="ECO:0000256" key="1">
    <source>
        <dbReference type="SAM" id="Phobius"/>
    </source>
</evidence>
<organism evidence="2 3">
    <name type="scientific">Bacillus yunxiaonensis</name>
    <dbReference type="NCBI Taxonomy" id="3127665"/>
    <lineage>
        <taxon>Bacteria</taxon>
        <taxon>Bacillati</taxon>
        <taxon>Bacillota</taxon>
        <taxon>Bacilli</taxon>
        <taxon>Bacillales</taxon>
        <taxon>Bacillaceae</taxon>
        <taxon>Bacillus</taxon>
    </lineage>
</organism>
<evidence type="ECO:0000313" key="2">
    <source>
        <dbReference type="EMBL" id="MEI4829700.1"/>
    </source>
</evidence>
<protein>
    <submittedName>
        <fullName evidence="2">Uncharacterized protein</fullName>
    </submittedName>
</protein>
<dbReference type="EMBL" id="JBAWSV010000003">
    <property type="protein sequence ID" value="MEI4829700.1"/>
    <property type="molecule type" value="Genomic_DNA"/>
</dbReference>
<dbReference type="RefSeq" id="WP_336482062.1">
    <property type="nucleotide sequence ID" value="NZ_JBAWSV010000003.1"/>
</dbReference>
<reference evidence="2 3" key="1">
    <citation type="submission" date="2024-01" db="EMBL/GenBank/DDBJ databases">
        <title>Seven novel Bacillus-like species.</title>
        <authorList>
            <person name="Liu G."/>
        </authorList>
    </citation>
    <scope>NUCLEOTIDE SEQUENCE [LARGE SCALE GENOMIC DNA]</scope>
    <source>
        <strain evidence="2 3">FJAT-53711</strain>
    </source>
</reference>
<accession>A0ABU8FUP7</accession>